<dbReference type="AlphaFoldDB" id="A0AAN9E1S4"/>
<dbReference type="Proteomes" id="UP001372338">
    <property type="component" value="Unassembled WGS sequence"/>
</dbReference>
<comment type="caution">
    <text evidence="2">The sequence shown here is derived from an EMBL/GenBank/DDBJ whole genome shotgun (WGS) entry which is preliminary data.</text>
</comment>
<feature type="region of interest" description="Disordered" evidence="1">
    <location>
        <begin position="29"/>
        <end position="54"/>
    </location>
</feature>
<gene>
    <name evidence="2" type="ORF">RIF29_38193</name>
</gene>
<proteinExistence type="predicted"/>
<name>A0AAN9E1S4_CROPI</name>
<accession>A0AAN9E1S4</accession>
<evidence type="ECO:0000313" key="2">
    <source>
        <dbReference type="EMBL" id="KAK7243398.1"/>
    </source>
</evidence>
<protein>
    <submittedName>
        <fullName evidence="2">Uncharacterized protein</fullName>
    </submittedName>
</protein>
<dbReference type="EMBL" id="JAYWIO010000008">
    <property type="protein sequence ID" value="KAK7243398.1"/>
    <property type="molecule type" value="Genomic_DNA"/>
</dbReference>
<sequence length="75" mass="9087">MGHSRLTMTFHTPFLRYIPNITNKFNPLPKFYPSASKPKRRRKRKKNNNNNKTRWYGLSLCNFQFKSLKKFYSLS</sequence>
<feature type="compositionally biased region" description="Basic residues" evidence="1">
    <location>
        <begin position="37"/>
        <end position="47"/>
    </location>
</feature>
<keyword evidence="3" id="KW-1185">Reference proteome</keyword>
<evidence type="ECO:0000313" key="3">
    <source>
        <dbReference type="Proteomes" id="UP001372338"/>
    </source>
</evidence>
<organism evidence="2 3">
    <name type="scientific">Crotalaria pallida</name>
    <name type="common">Smooth rattlebox</name>
    <name type="synonym">Crotalaria striata</name>
    <dbReference type="NCBI Taxonomy" id="3830"/>
    <lineage>
        <taxon>Eukaryota</taxon>
        <taxon>Viridiplantae</taxon>
        <taxon>Streptophyta</taxon>
        <taxon>Embryophyta</taxon>
        <taxon>Tracheophyta</taxon>
        <taxon>Spermatophyta</taxon>
        <taxon>Magnoliopsida</taxon>
        <taxon>eudicotyledons</taxon>
        <taxon>Gunneridae</taxon>
        <taxon>Pentapetalae</taxon>
        <taxon>rosids</taxon>
        <taxon>fabids</taxon>
        <taxon>Fabales</taxon>
        <taxon>Fabaceae</taxon>
        <taxon>Papilionoideae</taxon>
        <taxon>50 kb inversion clade</taxon>
        <taxon>genistoids sensu lato</taxon>
        <taxon>core genistoids</taxon>
        <taxon>Crotalarieae</taxon>
        <taxon>Crotalaria</taxon>
    </lineage>
</organism>
<evidence type="ECO:0000256" key="1">
    <source>
        <dbReference type="SAM" id="MobiDB-lite"/>
    </source>
</evidence>
<reference evidence="2 3" key="1">
    <citation type="submission" date="2024-01" db="EMBL/GenBank/DDBJ databases">
        <title>The genomes of 5 underutilized Papilionoideae crops provide insights into root nodulation and disease resistanc.</title>
        <authorList>
            <person name="Yuan L."/>
        </authorList>
    </citation>
    <scope>NUCLEOTIDE SEQUENCE [LARGE SCALE GENOMIC DNA]</scope>
    <source>
        <strain evidence="2">ZHUSHIDOU_FW_LH</strain>
        <tissue evidence="2">Leaf</tissue>
    </source>
</reference>